<dbReference type="SUPFAM" id="SSF51735">
    <property type="entry name" value="NAD(P)-binding Rossmann-fold domains"/>
    <property type="match status" value="1"/>
</dbReference>
<dbReference type="NCBIfam" id="TIGR03971">
    <property type="entry name" value="SDR_subfam_1"/>
    <property type="match status" value="1"/>
</dbReference>
<dbReference type="PANTHER" id="PTHR42760">
    <property type="entry name" value="SHORT-CHAIN DEHYDROGENASES/REDUCTASES FAMILY MEMBER"/>
    <property type="match status" value="1"/>
</dbReference>
<keyword evidence="6" id="KW-1185">Reference proteome</keyword>
<evidence type="ECO:0000313" key="5">
    <source>
        <dbReference type="EMBL" id="GAA4690982.1"/>
    </source>
</evidence>
<dbReference type="PRINTS" id="PR00081">
    <property type="entry name" value="GDHRDH"/>
</dbReference>
<keyword evidence="2" id="KW-0560">Oxidoreductase</keyword>
<dbReference type="RefSeq" id="WP_345381090.1">
    <property type="nucleotide sequence ID" value="NZ_BAABIC010000009.1"/>
</dbReference>
<protein>
    <submittedName>
        <fullName evidence="5">Mycofactocin-coupled SDR family oxidoreductase</fullName>
    </submittedName>
</protein>
<dbReference type="Pfam" id="PF00106">
    <property type="entry name" value="adh_short"/>
    <property type="match status" value="1"/>
</dbReference>
<name>A0ABP8WJK3_9PSEU</name>
<evidence type="ECO:0000256" key="4">
    <source>
        <dbReference type="RuleBase" id="RU000363"/>
    </source>
</evidence>
<reference evidence="6" key="1">
    <citation type="journal article" date="2019" name="Int. J. Syst. Evol. Microbiol.">
        <title>The Global Catalogue of Microorganisms (GCM) 10K type strain sequencing project: providing services to taxonomists for standard genome sequencing and annotation.</title>
        <authorList>
            <consortium name="The Broad Institute Genomics Platform"/>
            <consortium name="The Broad Institute Genome Sequencing Center for Infectious Disease"/>
            <person name="Wu L."/>
            <person name="Ma J."/>
        </authorList>
    </citation>
    <scope>NUCLEOTIDE SEQUENCE [LARGE SCALE GENOMIC DNA]</scope>
    <source>
        <strain evidence="6">JCM 18055</strain>
    </source>
</reference>
<evidence type="ECO:0000256" key="1">
    <source>
        <dbReference type="ARBA" id="ARBA00006484"/>
    </source>
</evidence>
<proteinExistence type="inferred from homology"/>
<dbReference type="EMBL" id="BAABIC010000009">
    <property type="protein sequence ID" value="GAA4690982.1"/>
    <property type="molecule type" value="Genomic_DNA"/>
</dbReference>
<dbReference type="PROSITE" id="PS00061">
    <property type="entry name" value="ADH_SHORT"/>
    <property type="match status" value="1"/>
</dbReference>
<dbReference type="InterPro" id="IPR023985">
    <property type="entry name" value="SDR_subfam_1"/>
</dbReference>
<sequence>MGRLDGTVALITGGAKGQGRSHAVAVAREGADVALLDNCVVDVEGQFYPGGSREDLEETHRMVSDLGRRCVSIVADVRDADAMVKAAEQTVDELGRIDHLLCNAGLILGFGKVADLDPEHWRAVIDTNLTGAFHACRAVLPHMVAQRKGAIVITASTAGRFAYQHIADYGASKWGVIGLMKTVAAEYGAYGIRANCVAPTNVDPGDLPSMNNNQQAYKLFCPDLENPTRGQMLERMAAMHPLGVPHVAAQDVSNAYLYLLSDDARMVSGEVLHVSAGLIANNTA</sequence>
<dbReference type="Proteomes" id="UP001500325">
    <property type="component" value="Unassembled WGS sequence"/>
</dbReference>
<comment type="similarity">
    <text evidence="1 4">Belongs to the short-chain dehydrogenases/reductases (SDR) family.</text>
</comment>
<comment type="caution">
    <text evidence="5">The sequence shown here is derived from an EMBL/GenBank/DDBJ whole genome shotgun (WGS) entry which is preliminary data.</text>
</comment>
<dbReference type="PANTHER" id="PTHR42760:SF133">
    <property type="entry name" value="3-OXOACYL-[ACYL-CARRIER-PROTEIN] REDUCTASE"/>
    <property type="match status" value="1"/>
</dbReference>
<dbReference type="InterPro" id="IPR036291">
    <property type="entry name" value="NAD(P)-bd_dom_sf"/>
</dbReference>
<evidence type="ECO:0000256" key="3">
    <source>
        <dbReference type="ARBA" id="ARBA00023027"/>
    </source>
</evidence>
<dbReference type="PRINTS" id="PR00080">
    <property type="entry name" value="SDRFAMILY"/>
</dbReference>
<dbReference type="CDD" id="cd05233">
    <property type="entry name" value="SDR_c"/>
    <property type="match status" value="1"/>
</dbReference>
<accession>A0ABP8WJK3</accession>
<evidence type="ECO:0000256" key="2">
    <source>
        <dbReference type="ARBA" id="ARBA00023002"/>
    </source>
</evidence>
<gene>
    <name evidence="5" type="ORF">GCM10023215_29760</name>
</gene>
<evidence type="ECO:0000313" key="6">
    <source>
        <dbReference type="Proteomes" id="UP001500325"/>
    </source>
</evidence>
<dbReference type="InterPro" id="IPR002347">
    <property type="entry name" value="SDR_fam"/>
</dbReference>
<dbReference type="InterPro" id="IPR020904">
    <property type="entry name" value="Sc_DH/Rdtase_CS"/>
</dbReference>
<keyword evidence="3" id="KW-0520">NAD</keyword>
<dbReference type="Gene3D" id="3.40.50.720">
    <property type="entry name" value="NAD(P)-binding Rossmann-like Domain"/>
    <property type="match status" value="1"/>
</dbReference>
<organism evidence="5 6">
    <name type="scientific">Pseudonocardia yuanmonensis</name>
    <dbReference type="NCBI Taxonomy" id="1095914"/>
    <lineage>
        <taxon>Bacteria</taxon>
        <taxon>Bacillati</taxon>
        <taxon>Actinomycetota</taxon>
        <taxon>Actinomycetes</taxon>
        <taxon>Pseudonocardiales</taxon>
        <taxon>Pseudonocardiaceae</taxon>
        <taxon>Pseudonocardia</taxon>
    </lineage>
</organism>